<accession>A0A9W6J7L1</accession>
<keyword evidence="1" id="KW-0812">Transmembrane</keyword>
<feature type="transmembrane region" description="Helical" evidence="1">
    <location>
        <begin position="60"/>
        <end position="80"/>
    </location>
</feature>
<keyword evidence="3" id="KW-1185">Reference proteome</keyword>
<feature type="transmembrane region" description="Helical" evidence="1">
    <location>
        <begin position="95"/>
        <end position="115"/>
    </location>
</feature>
<feature type="transmembrane region" description="Helical" evidence="1">
    <location>
        <begin position="36"/>
        <end position="53"/>
    </location>
</feature>
<sequence length="672" mass="69772">MFSFGSTLLAAAAGLVLWTGAGYVLGRAVGFGRALALPLAPALGWTVLNALALEISRWVGGPLVVATVGALALMMGGWWLRDRRVVAPPDDTPAMPFWLFLAAAIVALVPAMAVVPKETQAGIALAPAIFDHSKIALIDAMVRDGMPPVNPFYGPPGEPAGVAYYYLWHFGAAQLASLTGARGWEADAAASWFTAFSTLMLMAGLALHLTASRLAASFTIALCCGGSLRPMLEALFGAQALGHILRPATGFAGWLFQSSWSPHHVAAAGALVIAALVAVRLATNPRALTAIVMGLMVAGAYQSSIWVGGVVLALAMLALLPLLLRSVPPGGLPRFLLAVLGAAALALLFAAPLLVEQYHAGVMRGGGSPVAISPFPVLADGAAGGFWRWLDLPAYWLVLLVVEFPLIYPAGAVALWWLAARGDAGTLSGREARALGLLTLVSLAASGLLVSTVGDNNDLGWRAVLPGLMVLTAAAGAGLARLMERRGRIVPGLALAGFAASLVGGGVIAAGNARGEVSSDAAWFARAPAMWAAVRRHAPAGARVVNNPALFATMTPWPVNISWALMADRRSCFAGNELAIAFAPLSRQRRGAISDQFLRVFAGEGSAGDMRALARTYGCDVVLVTARDGAWARDPFADSPFYRLAETEPAAWRVYVATPSSSAPPPVPSITP</sequence>
<dbReference type="RefSeq" id="WP_213368035.1">
    <property type="nucleotide sequence ID" value="NZ_BSFJ01000012.1"/>
</dbReference>
<dbReference type="Proteomes" id="UP001143370">
    <property type="component" value="Unassembled WGS sequence"/>
</dbReference>
<reference evidence="2" key="1">
    <citation type="journal article" date="2014" name="Int. J. Syst. Evol. Microbiol.">
        <title>Complete genome sequence of Corynebacterium casei LMG S-19264T (=DSM 44701T), isolated from a smear-ripened cheese.</title>
        <authorList>
            <consortium name="US DOE Joint Genome Institute (JGI-PGF)"/>
            <person name="Walter F."/>
            <person name="Albersmeier A."/>
            <person name="Kalinowski J."/>
            <person name="Ruckert C."/>
        </authorList>
    </citation>
    <scope>NUCLEOTIDE SEQUENCE</scope>
    <source>
        <strain evidence="2">VKM B-2484</strain>
    </source>
</reference>
<proteinExistence type="predicted"/>
<name>A0A9W6J7L1_9HYPH</name>
<comment type="caution">
    <text evidence="2">The sequence shown here is derived from an EMBL/GenBank/DDBJ whole genome shotgun (WGS) entry which is preliminary data.</text>
</comment>
<keyword evidence="1" id="KW-1133">Transmembrane helix</keyword>
<feature type="transmembrane region" description="Helical" evidence="1">
    <location>
        <begin position="335"/>
        <end position="355"/>
    </location>
</feature>
<feature type="transmembrane region" description="Helical" evidence="1">
    <location>
        <begin position="492"/>
        <end position="511"/>
    </location>
</feature>
<keyword evidence="1" id="KW-0472">Membrane</keyword>
<feature type="transmembrane region" description="Helical" evidence="1">
    <location>
        <begin position="459"/>
        <end position="480"/>
    </location>
</feature>
<protein>
    <submittedName>
        <fullName evidence="2">Uncharacterized protein</fullName>
    </submittedName>
</protein>
<feature type="transmembrane region" description="Helical" evidence="1">
    <location>
        <begin position="303"/>
        <end position="323"/>
    </location>
</feature>
<feature type="transmembrane region" description="Helical" evidence="1">
    <location>
        <begin position="265"/>
        <end position="283"/>
    </location>
</feature>
<dbReference type="EMBL" id="BSFJ01000012">
    <property type="protein sequence ID" value="GLK72315.1"/>
    <property type="molecule type" value="Genomic_DNA"/>
</dbReference>
<gene>
    <name evidence="2" type="ORF">GCM10017643_24310</name>
</gene>
<evidence type="ECO:0000256" key="1">
    <source>
        <dbReference type="SAM" id="Phobius"/>
    </source>
</evidence>
<dbReference type="AlphaFoldDB" id="A0A9W6J7L1"/>
<feature type="transmembrane region" description="Helical" evidence="1">
    <location>
        <begin position="432"/>
        <end position="453"/>
    </location>
</feature>
<organism evidence="2 3">
    <name type="scientific">Ancylobacter dichloromethanicus</name>
    <dbReference type="NCBI Taxonomy" id="518825"/>
    <lineage>
        <taxon>Bacteria</taxon>
        <taxon>Pseudomonadati</taxon>
        <taxon>Pseudomonadota</taxon>
        <taxon>Alphaproteobacteria</taxon>
        <taxon>Hyphomicrobiales</taxon>
        <taxon>Xanthobacteraceae</taxon>
        <taxon>Ancylobacter</taxon>
    </lineage>
</organism>
<evidence type="ECO:0000313" key="2">
    <source>
        <dbReference type="EMBL" id="GLK72315.1"/>
    </source>
</evidence>
<reference evidence="2" key="2">
    <citation type="submission" date="2023-01" db="EMBL/GenBank/DDBJ databases">
        <authorList>
            <person name="Sun Q."/>
            <person name="Evtushenko L."/>
        </authorList>
    </citation>
    <scope>NUCLEOTIDE SEQUENCE</scope>
    <source>
        <strain evidence="2">VKM B-2484</strain>
    </source>
</reference>
<evidence type="ECO:0000313" key="3">
    <source>
        <dbReference type="Proteomes" id="UP001143370"/>
    </source>
</evidence>
<feature type="transmembrane region" description="Helical" evidence="1">
    <location>
        <begin position="394"/>
        <end position="420"/>
    </location>
</feature>